<accession>A0A5B7FBK1</accession>
<evidence type="ECO:0000313" key="2">
    <source>
        <dbReference type="EMBL" id="MPC41864.1"/>
    </source>
</evidence>
<feature type="compositionally biased region" description="Polar residues" evidence="1">
    <location>
        <begin position="62"/>
        <end position="72"/>
    </location>
</feature>
<organism evidence="2 3">
    <name type="scientific">Portunus trituberculatus</name>
    <name type="common">Swimming crab</name>
    <name type="synonym">Neptunus trituberculatus</name>
    <dbReference type="NCBI Taxonomy" id="210409"/>
    <lineage>
        <taxon>Eukaryota</taxon>
        <taxon>Metazoa</taxon>
        <taxon>Ecdysozoa</taxon>
        <taxon>Arthropoda</taxon>
        <taxon>Crustacea</taxon>
        <taxon>Multicrustacea</taxon>
        <taxon>Malacostraca</taxon>
        <taxon>Eumalacostraca</taxon>
        <taxon>Eucarida</taxon>
        <taxon>Decapoda</taxon>
        <taxon>Pleocyemata</taxon>
        <taxon>Brachyura</taxon>
        <taxon>Eubrachyura</taxon>
        <taxon>Portunoidea</taxon>
        <taxon>Portunidae</taxon>
        <taxon>Portuninae</taxon>
        <taxon>Portunus</taxon>
    </lineage>
</organism>
<name>A0A5B7FBK1_PORTR</name>
<reference evidence="2 3" key="1">
    <citation type="submission" date="2019-05" db="EMBL/GenBank/DDBJ databases">
        <title>Another draft genome of Portunus trituberculatus and its Hox gene families provides insights of decapod evolution.</title>
        <authorList>
            <person name="Jeong J.-H."/>
            <person name="Song I."/>
            <person name="Kim S."/>
            <person name="Choi T."/>
            <person name="Kim D."/>
            <person name="Ryu S."/>
            <person name="Kim W."/>
        </authorList>
    </citation>
    <scope>NUCLEOTIDE SEQUENCE [LARGE SCALE GENOMIC DNA]</scope>
    <source>
        <tissue evidence="2">Muscle</tissue>
    </source>
</reference>
<dbReference type="EMBL" id="VSRR010005213">
    <property type="protein sequence ID" value="MPC41864.1"/>
    <property type="molecule type" value="Genomic_DNA"/>
</dbReference>
<evidence type="ECO:0008006" key="4">
    <source>
        <dbReference type="Google" id="ProtNLM"/>
    </source>
</evidence>
<dbReference type="AlphaFoldDB" id="A0A5B7FBK1"/>
<proteinExistence type="predicted"/>
<protein>
    <recommendedName>
        <fullName evidence="4">Tyr recombinase domain-containing protein</fullName>
    </recommendedName>
</protein>
<feature type="region of interest" description="Disordered" evidence="1">
    <location>
        <begin position="61"/>
        <end position="87"/>
    </location>
</feature>
<sequence>MQAAGIDLTIFSPHSTRSASTSKAALKLPLSTILSTIGWAKESTFTKHYQKPINKGVPPTTVAATAPSSSLLSCRAESRTAAGPGDE</sequence>
<gene>
    <name evidence="2" type="ORF">E2C01_035471</name>
</gene>
<dbReference type="Proteomes" id="UP000324222">
    <property type="component" value="Unassembled WGS sequence"/>
</dbReference>
<evidence type="ECO:0000313" key="3">
    <source>
        <dbReference type="Proteomes" id="UP000324222"/>
    </source>
</evidence>
<keyword evidence="3" id="KW-1185">Reference proteome</keyword>
<dbReference type="OrthoDB" id="2348824at2759"/>
<evidence type="ECO:0000256" key="1">
    <source>
        <dbReference type="SAM" id="MobiDB-lite"/>
    </source>
</evidence>
<comment type="caution">
    <text evidence="2">The sequence shown here is derived from an EMBL/GenBank/DDBJ whole genome shotgun (WGS) entry which is preliminary data.</text>
</comment>